<dbReference type="EMBL" id="FMZO01000001">
    <property type="protein sequence ID" value="SDC17872.1"/>
    <property type="molecule type" value="Genomic_DNA"/>
</dbReference>
<keyword evidence="2" id="KW-1185">Reference proteome</keyword>
<protein>
    <submittedName>
        <fullName evidence="1">Uncharacterized protein</fullName>
    </submittedName>
</protein>
<dbReference type="RefSeq" id="WP_090388455.1">
    <property type="nucleotide sequence ID" value="NZ_FMZO01000001.1"/>
</dbReference>
<dbReference type="Gene3D" id="3.20.20.80">
    <property type="entry name" value="Glycosidases"/>
    <property type="match status" value="1"/>
</dbReference>
<proteinExistence type="predicted"/>
<evidence type="ECO:0000313" key="1">
    <source>
        <dbReference type="EMBL" id="SDC17872.1"/>
    </source>
</evidence>
<dbReference type="Proteomes" id="UP000198757">
    <property type="component" value="Unassembled WGS sequence"/>
</dbReference>
<organism evidence="1 2">
    <name type="scientific">Niabella drilacis (strain DSM 25811 / CCM 8410 / CCUG 62505 / LMG 26954 / E90)</name>
    <dbReference type="NCBI Taxonomy" id="1285928"/>
    <lineage>
        <taxon>Bacteria</taxon>
        <taxon>Pseudomonadati</taxon>
        <taxon>Bacteroidota</taxon>
        <taxon>Chitinophagia</taxon>
        <taxon>Chitinophagales</taxon>
        <taxon>Chitinophagaceae</taxon>
        <taxon>Niabella</taxon>
    </lineage>
</organism>
<accession>A0A1G6JGB6</accession>
<sequence length="592" mass="66884">MISLFILMSVWGTPAPDKDSADKTPEGGAYTVAHTTASAQPVAGMPEKKEGTHDVGLFYFTWLGQHPGGQKGIYNISQLLQTNPEALYRADDSRHSPLGQYHFWGEPLYGYYNSADPWVITRHIELLTMAGIDYLMLDATNSFYYPEVVTTLLDRLSFFRSQGWPVPKIAFYTNSASGTTVSHIYKRFYASGKHESCWYSPGGKPLIIGITEHNRKASDQTLSGNFKDVVSKDLEQYFDVREAQWPTGIYNKAAFPWISWDYPQRIHKGGVISVSVAQHGPATIVFSDTLHTKGRGYDVLAEKNTTAGVRSGKNYQSQWETVFKNEKRVNNVFITGWNEWVAIKMKNEKGIFFVDAFNEAFSRDIEMMKDGYGDDFYLQTIANIRKFKYNYKERGGGGNKTRIRILDTTLHQWNKAAAWFQDFRGDAIPRNFAGFAPSVHYWDSSARNDIVSIKVTNDKKNLYILVETALPVTAYNVTDRNWMNILLSTGHHEQDFGGFSYIVNRRPGTGGTTSVERSVGSGRWSDTGKARMHIWGNHMQVSIPLRMLKLNHHGTVGIKVADNVTRNADIMDYYITGDSAPIGRLAYLYSLN</sequence>
<gene>
    <name evidence="1" type="ORF">SAMN04487894_101531</name>
</gene>
<reference evidence="2" key="1">
    <citation type="submission" date="2016-10" db="EMBL/GenBank/DDBJ databases">
        <authorList>
            <person name="Varghese N."/>
            <person name="Submissions S."/>
        </authorList>
    </citation>
    <scope>NUCLEOTIDE SEQUENCE [LARGE SCALE GENOMIC DNA]</scope>
    <source>
        <strain evidence="2">DSM 25811 / CCM 8410 / LMG 26954 / E90</strain>
    </source>
</reference>
<evidence type="ECO:0000313" key="2">
    <source>
        <dbReference type="Proteomes" id="UP000198757"/>
    </source>
</evidence>
<name>A0A1G6JGB6_NIADE</name>
<dbReference type="STRING" id="1285928.SAMN04487894_101531"/>
<dbReference type="OrthoDB" id="9813735at2"/>
<dbReference type="AlphaFoldDB" id="A0A1G6JGB6"/>